<dbReference type="EMBL" id="CAJVCH010569954">
    <property type="protein sequence ID" value="CAG7833612.1"/>
    <property type="molecule type" value="Genomic_DNA"/>
</dbReference>
<comment type="caution">
    <text evidence="2">The sequence shown here is derived from an EMBL/GenBank/DDBJ whole genome shotgun (WGS) entry which is preliminary data.</text>
</comment>
<feature type="region of interest" description="Disordered" evidence="1">
    <location>
        <begin position="47"/>
        <end position="71"/>
    </location>
</feature>
<evidence type="ECO:0000313" key="2">
    <source>
        <dbReference type="EMBL" id="CAG7833612.1"/>
    </source>
</evidence>
<feature type="compositionally biased region" description="Polar residues" evidence="1">
    <location>
        <begin position="60"/>
        <end position="71"/>
    </location>
</feature>
<name>A0A8J2LDG9_9HEXA</name>
<gene>
    <name evidence="2" type="ORF">AFUS01_LOCUS43218</name>
</gene>
<organism evidence="2 3">
    <name type="scientific">Allacma fusca</name>
    <dbReference type="NCBI Taxonomy" id="39272"/>
    <lineage>
        <taxon>Eukaryota</taxon>
        <taxon>Metazoa</taxon>
        <taxon>Ecdysozoa</taxon>
        <taxon>Arthropoda</taxon>
        <taxon>Hexapoda</taxon>
        <taxon>Collembola</taxon>
        <taxon>Symphypleona</taxon>
        <taxon>Sminthuridae</taxon>
        <taxon>Allacma</taxon>
    </lineage>
</organism>
<dbReference type="Proteomes" id="UP000708208">
    <property type="component" value="Unassembled WGS sequence"/>
</dbReference>
<proteinExistence type="predicted"/>
<reference evidence="2" key="1">
    <citation type="submission" date="2021-06" db="EMBL/GenBank/DDBJ databases">
        <authorList>
            <person name="Hodson N. C."/>
            <person name="Mongue J. A."/>
            <person name="Jaron S. K."/>
        </authorList>
    </citation>
    <scope>NUCLEOTIDE SEQUENCE</scope>
</reference>
<keyword evidence="3" id="KW-1185">Reference proteome</keyword>
<protein>
    <submittedName>
        <fullName evidence="2">Uncharacterized protein</fullName>
    </submittedName>
</protein>
<accession>A0A8J2LDG9</accession>
<sequence length="215" mass="22847">MNNNGYSPYMFGGSCGSGPNIPSNNFAGQSSRRDSYNVRDCMYWPASLGNSPQAQQQQQSRPNYNNAPSQSYGGMPMNMNMMLAPQMSAEQYLQQAQMAGGSDYVFHAGHTDDYGNGTGEPMQQMQQAPVKAYMSTPGDGGSTGKPVQIPCHMGGGIGKLPAVPNQPAIPCHMGGGIGKLPAVPNQPAVGYKVTVPQVPPTAPLDFEGHQQRRGH</sequence>
<evidence type="ECO:0000313" key="3">
    <source>
        <dbReference type="Proteomes" id="UP000708208"/>
    </source>
</evidence>
<evidence type="ECO:0000256" key="1">
    <source>
        <dbReference type="SAM" id="MobiDB-lite"/>
    </source>
</evidence>
<dbReference type="AlphaFoldDB" id="A0A8J2LDG9"/>